<feature type="compositionally biased region" description="Basic and acidic residues" evidence="2">
    <location>
        <begin position="441"/>
        <end position="450"/>
    </location>
</feature>
<feature type="compositionally biased region" description="Acidic residues" evidence="2">
    <location>
        <begin position="333"/>
        <end position="342"/>
    </location>
</feature>
<dbReference type="Pfam" id="PF00620">
    <property type="entry name" value="RhoGAP"/>
    <property type="match status" value="1"/>
</dbReference>
<dbReference type="STRING" id="3827.A0A1S2XFG9"/>
<dbReference type="InterPro" id="IPR000198">
    <property type="entry name" value="RhoGAP_dom"/>
</dbReference>
<sequence>MTQILHSPPHFAPSTTTSSPSPSSSSPLSSFSCHAIFQPPSHPHFPLFELLLTLFRKSLFPFKNSATKTLCNMDISPPTNVRHVAHVTFDRFNGFLGLPDEFEPDVPRRPPSASATVFGVSTESMQLSYDSRGNSVPTILLLMQRHLYVQGGLQVEGIFRINPDNTQEEHVRDQLNLGNVPDGIDVHCLAGLIKAWFRELPTAILDSLSQEQVMQCQTEEECIELVKHLPHTEATLLDWAVNLMADVVQHEHLNKMNARNIAMVFAPNMTKMADPFTALMYAVQVMNFLKTLIIRTLRERMDSVVESNPKLNLEPSDENGHHRLLKSCQQEDTAVDNEEAQEENFVSEKPVLECSTESLQNNSSTGGESGSLISTSENPVCNEDLYCEFPPKRNMGKNKSGQSSSSNARKGSKKTRGQQHVINEKVLVEKKGMRTLSNTDTRSDRVEAWR</sequence>
<feature type="compositionally biased region" description="Low complexity" evidence="2">
    <location>
        <begin position="397"/>
        <end position="409"/>
    </location>
</feature>
<feature type="compositionally biased region" description="Low complexity" evidence="2">
    <location>
        <begin position="7"/>
        <end position="24"/>
    </location>
</feature>
<dbReference type="PANTHER" id="PTHR23177:SF64">
    <property type="entry name" value="RHO GTPASE-ACTIVATING PROTEIN 1"/>
    <property type="match status" value="1"/>
</dbReference>
<feature type="compositionally biased region" description="Basic and acidic residues" evidence="2">
    <location>
        <begin position="422"/>
        <end position="432"/>
    </location>
</feature>
<dbReference type="Gene3D" id="3.90.810.10">
    <property type="entry name" value="CRIB domain"/>
    <property type="match status" value="1"/>
</dbReference>
<protein>
    <submittedName>
        <fullName evidence="6">Rho GTPase-activating protein 5</fullName>
    </submittedName>
</protein>
<gene>
    <name evidence="6" type="primary">LOC101503884</name>
</gene>
<dbReference type="SMART" id="SM00324">
    <property type="entry name" value="RhoGAP"/>
    <property type="match status" value="1"/>
</dbReference>
<dbReference type="CDD" id="cd00159">
    <property type="entry name" value="RhoGAP"/>
    <property type="match status" value="1"/>
</dbReference>
<dbReference type="RefSeq" id="XP_004487490.1">
    <property type="nucleotide sequence ID" value="XM_004487433.3"/>
</dbReference>
<proteinExistence type="predicted"/>
<dbReference type="PaxDb" id="3827-XP_004487490.1"/>
<name>A0A1S2XFG9_CICAR</name>
<evidence type="ECO:0000259" key="4">
    <source>
        <dbReference type="PROSITE" id="PS50238"/>
    </source>
</evidence>
<dbReference type="CDD" id="cd00132">
    <property type="entry name" value="CRIB"/>
    <property type="match status" value="1"/>
</dbReference>
<reference evidence="6" key="2">
    <citation type="submission" date="2025-08" db="UniProtKB">
        <authorList>
            <consortium name="RefSeq"/>
        </authorList>
    </citation>
    <scope>IDENTIFICATION</scope>
    <source>
        <tissue evidence="6">Etiolated seedlings</tissue>
    </source>
</reference>
<dbReference type="InterPro" id="IPR000095">
    <property type="entry name" value="CRIB_dom"/>
</dbReference>
<accession>A0A1S2XFG9</accession>
<keyword evidence="1" id="KW-0343">GTPase activation</keyword>
<dbReference type="SMART" id="SM00285">
    <property type="entry name" value="PBD"/>
    <property type="match status" value="1"/>
</dbReference>
<dbReference type="InterPro" id="IPR044785">
    <property type="entry name" value="RopGAP1-5"/>
</dbReference>
<reference evidence="5" key="1">
    <citation type="journal article" date="2013" name="Nat. Biotechnol.">
        <title>Draft genome sequence of chickpea (Cicer arietinum) provides a resource for trait improvement.</title>
        <authorList>
            <person name="Varshney R.K."/>
            <person name="Song C."/>
            <person name="Saxena R.K."/>
            <person name="Azam S."/>
            <person name="Yu S."/>
            <person name="Sharpe A.G."/>
            <person name="Cannon S."/>
            <person name="Baek J."/>
            <person name="Rosen B.D."/>
            <person name="Tar'an B."/>
            <person name="Millan T."/>
            <person name="Zhang X."/>
            <person name="Ramsay L.D."/>
            <person name="Iwata A."/>
            <person name="Wang Y."/>
            <person name="Nelson W."/>
            <person name="Farmer A.D."/>
            <person name="Gaur P.M."/>
            <person name="Soderlund C."/>
            <person name="Penmetsa R.V."/>
            <person name="Xu C."/>
            <person name="Bharti A.K."/>
            <person name="He W."/>
            <person name="Winter P."/>
            <person name="Zhao S."/>
            <person name="Hane J.K."/>
            <person name="Carrasquilla-Garcia N."/>
            <person name="Condie J.A."/>
            <person name="Upadhyaya H.D."/>
            <person name="Luo M.C."/>
            <person name="Thudi M."/>
            <person name="Gowda C.L."/>
            <person name="Singh N.P."/>
            <person name="Lichtenzveig J."/>
            <person name="Gali K.K."/>
            <person name="Rubio J."/>
            <person name="Nadarajan N."/>
            <person name="Dolezel J."/>
            <person name="Bansal K.C."/>
            <person name="Xu X."/>
            <person name="Edwards D."/>
            <person name="Zhang G."/>
            <person name="Kahl G."/>
            <person name="Gil J."/>
            <person name="Singh K.B."/>
            <person name="Datta S.K."/>
            <person name="Jackson S.A."/>
            <person name="Wang J."/>
            <person name="Cook D.R."/>
        </authorList>
    </citation>
    <scope>NUCLEOTIDE SEQUENCE [LARGE SCALE GENOMIC DNA]</scope>
    <source>
        <strain evidence="5">cv. CDC Frontier</strain>
    </source>
</reference>
<dbReference type="GO" id="GO:0005096">
    <property type="term" value="F:GTPase activator activity"/>
    <property type="evidence" value="ECO:0007669"/>
    <property type="project" value="UniProtKB-KW"/>
</dbReference>
<dbReference type="FunFam" id="1.10.555.10:FF:000046">
    <property type="entry name" value="Rho GTPase-activating protein 5"/>
    <property type="match status" value="1"/>
</dbReference>
<dbReference type="PROSITE" id="PS50108">
    <property type="entry name" value="CRIB"/>
    <property type="match status" value="1"/>
</dbReference>
<dbReference type="InterPro" id="IPR008936">
    <property type="entry name" value="Rho_GTPase_activation_prot"/>
</dbReference>
<dbReference type="Proteomes" id="UP000087171">
    <property type="component" value="Chromosome Ca1"/>
</dbReference>
<evidence type="ECO:0000259" key="3">
    <source>
        <dbReference type="PROSITE" id="PS50108"/>
    </source>
</evidence>
<evidence type="ECO:0000256" key="2">
    <source>
        <dbReference type="SAM" id="MobiDB-lite"/>
    </source>
</evidence>
<feature type="compositionally biased region" description="Polar residues" evidence="2">
    <location>
        <begin position="355"/>
        <end position="379"/>
    </location>
</feature>
<dbReference type="OrthoDB" id="185175at2759"/>
<feature type="region of interest" description="Disordered" evidence="2">
    <location>
        <begin position="1"/>
        <end position="24"/>
    </location>
</feature>
<dbReference type="PROSITE" id="PS50238">
    <property type="entry name" value="RHOGAP"/>
    <property type="match status" value="1"/>
</dbReference>
<feature type="domain" description="Rho-GAP" evidence="4">
    <location>
        <begin position="120"/>
        <end position="301"/>
    </location>
</feature>
<evidence type="ECO:0000313" key="6">
    <source>
        <dbReference type="RefSeq" id="XP_004487490.1"/>
    </source>
</evidence>
<dbReference type="eggNOG" id="KOG4270">
    <property type="taxonomic scope" value="Eukaryota"/>
</dbReference>
<dbReference type="AlphaFoldDB" id="A0A1S2XFG9"/>
<dbReference type="SUPFAM" id="SSF48350">
    <property type="entry name" value="GTPase activation domain, GAP"/>
    <property type="match status" value="1"/>
</dbReference>
<dbReference type="InterPro" id="IPR036936">
    <property type="entry name" value="CRIB_dom_sf"/>
</dbReference>
<evidence type="ECO:0000256" key="1">
    <source>
        <dbReference type="ARBA" id="ARBA00022468"/>
    </source>
</evidence>
<keyword evidence="5" id="KW-1185">Reference proteome</keyword>
<dbReference type="Gene3D" id="1.10.555.10">
    <property type="entry name" value="Rho GTPase activation protein"/>
    <property type="match status" value="1"/>
</dbReference>
<feature type="domain" description="CRIB" evidence="3">
    <location>
        <begin position="75"/>
        <end position="88"/>
    </location>
</feature>
<feature type="region of interest" description="Disordered" evidence="2">
    <location>
        <begin position="331"/>
        <end position="450"/>
    </location>
</feature>
<dbReference type="GO" id="GO:0007165">
    <property type="term" value="P:signal transduction"/>
    <property type="evidence" value="ECO:0007669"/>
    <property type="project" value="InterPro"/>
</dbReference>
<evidence type="ECO:0000313" key="5">
    <source>
        <dbReference type="Proteomes" id="UP000087171"/>
    </source>
</evidence>
<dbReference type="GeneID" id="101503884"/>
<dbReference type="Pfam" id="PF00786">
    <property type="entry name" value="PBD"/>
    <property type="match status" value="1"/>
</dbReference>
<dbReference type="PANTHER" id="PTHR23177">
    <property type="entry name" value="MKIAA1688 PROTEIN"/>
    <property type="match status" value="1"/>
</dbReference>
<organism evidence="5 6">
    <name type="scientific">Cicer arietinum</name>
    <name type="common">Chickpea</name>
    <name type="synonym">Garbanzo</name>
    <dbReference type="NCBI Taxonomy" id="3827"/>
    <lineage>
        <taxon>Eukaryota</taxon>
        <taxon>Viridiplantae</taxon>
        <taxon>Streptophyta</taxon>
        <taxon>Embryophyta</taxon>
        <taxon>Tracheophyta</taxon>
        <taxon>Spermatophyta</taxon>
        <taxon>Magnoliopsida</taxon>
        <taxon>eudicotyledons</taxon>
        <taxon>Gunneridae</taxon>
        <taxon>Pentapetalae</taxon>
        <taxon>rosids</taxon>
        <taxon>fabids</taxon>
        <taxon>Fabales</taxon>
        <taxon>Fabaceae</taxon>
        <taxon>Papilionoideae</taxon>
        <taxon>50 kb inversion clade</taxon>
        <taxon>NPAAA clade</taxon>
        <taxon>Hologalegina</taxon>
        <taxon>IRL clade</taxon>
        <taxon>Cicereae</taxon>
        <taxon>Cicer</taxon>
    </lineage>
</organism>
<dbReference type="KEGG" id="cam:101503884"/>